<keyword evidence="3" id="KW-0433">Leucine-rich repeat</keyword>
<evidence type="ECO:0000256" key="6">
    <source>
        <dbReference type="ARBA" id="ARBA00022840"/>
    </source>
</evidence>
<dbReference type="AlphaFoldDB" id="A0A662YSK9"/>
<dbReference type="Gene3D" id="1.10.533.10">
    <property type="entry name" value="Death Domain, Fas"/>
    <property type="match status" value="1"/>
</dbReference>
<evidence type="ECO:0000259" key="8">
    <source>
        <dbReference type="PROSITE" id="PS50837"/>
    </source>
</evidence>
<evidence type="ECO:0000256" key="1">
    <source>
        <dbReference type="ARBA" id="ARBA00004496"/>
    </source>
</evidence>
<dbReference type="GO" id="GO:0005737">
    <property type="term" value="C:cytoplasm"/>
    <property type="evidence" value="ECO:0007669"/>
    <property type="project" value="UniProtKB-SubCell"/>
</dbReference>
<dbReference type="Gene3D" id="3.80.10.10">
    <property type="entry name" value="Ribonuclease Inhibitor"/>
    <property type="match status" value="3"/>
</dbReference>
<evidence type="ECO:0000256" key="5">
    <source>
        <dbReference type="ARBA" id="ARBA00022741"/>
    </source>
</evidence>
<dbReference type="PANTHER" id="PTHR24106">
    <property type="entry name" value="NACHT, LRR AND CARD DOMAINS-CONTAINING"/>
    <property type="match status" value="1"/>
</dbReference>
<dbReference type="GO" id="GO:0005524">
    <property type="term" value="F:ATP binding"/>
    <property type="evidence" value="ECO:0007669"/>
    <property type="project" value="UniProtKB-KW"/>
</dbReference>
<dbReference type="InterPro" id="IPR001611">
    <property type="entry name" value="Leu-rich_rpt"/>
</dbReference>
<evidence type="ECO:0000256" key="4">
    <source>
        <dbReference type="ARBA" id="ARBA00022737"/>
    </source>
</evidence>
<dbReference type="InterPro" id="IPR007111">
    <property type="entry name" value="NACHT_NTPase"/>
</dbReference>
<dbReference type="InterPro" id="IPR041267">
    <property type="entry name" value="NLRP_HD2"/>
</dbReference>
<gene>
    <name evidence="9" type="ORF">EOD39_12195</name>
</gene>
<evidence type="ECO:0000256" key="3">
    <source>
        <dbReference type="ARBA" id="ARBA00022614"/>
    </source>
</evidence>
<feature type="domain" description="NACHT" evidence="8">
    <location>
        <begin position="182"/>
        <end position="315"/>
    </location>
</feature>
<proteinExistence type="predicted"/>
<dbReference type="PROSITE" id="PS50824">
    <property type="entry name" value="DAPIN"/>
    <property type="match status" value="1"/>
</dbReference>
<keyword evidence="2" id="KW-0963">Cytoplasm</keyword>
<sequence>MTTSTKDLILKELEELLQEEYRRFTWKLRDMGLKEGYKHIPKSQLENAERIDVVDKVIDFYGDDYAVEVTAETLVAINKLDLADRLKRDVQKFALQRLKDDHKSFLKRKFECVSECIAKPGEQSLLSEVFTKVHMTEGEFGELNYKHEVREIEVASKKGRSQAQPINCNDIFIPSERSPRIRTVLTKGIAGIGKSFSVQKFILDWAAGNDSSGFDFIYIFPFRELNLIKKEISLVELVQLYYPHLKEWEDVSSVDSKVLFIFDGLDESRFELDFASCMKLSDTKTATALDVLLVNLIKGDLLLSAFLWITSRPAATSQIPSEHISRVTEIQGFEDQQKEEYFRKRFKDQTLTEKIISHMRTLRSLHVMCYVPAFCWIIATVLGHTLGENGNENIPRTLTEVYTNFVLVLLTLQNKKHKNREELLKQNQEAILNLGKLAFLNLERNKLIFYEHDLRECGIDIRQSSVYSGVCREIFKEDPTFLKDTVYSFVHLTVQEYFAALYVFTSFQNKTALKKLLFALCRYSLCDVYNNALSKASKSRNGHLDLFLRFLLGLGMEKNQKLLKGLLLKTEDNLTDIQKTTKYIKQLIKMNTSPERSLNLFHCLSELNDNSLVEEIKVSLTSGNLSRQKLSSSDYSALAYVLLMSEDELDILDLSRHSLGDEALLRLMPAARLHKRLMLERCDLTGDCCEDLASALCTNQSTLRELQLRGNKLGESGMKLTATLKHPNCKLEKLGLEWCGLTGDCCEDLASALCTNQSTLRELELRGNNLGESGMKLTAALKHPNCKLEKLGLKRCDLTEDCCEDLASALCRNQSTLRELQLRGNKLGESGMKLTAALKHPNCKLEKLGLEWCDLTENCCEDLASALCTNQSTLRELQLRGNKLGESGMKLTAALKHPNCKLEKLGLERCDLTGDCCEDLASALCTNQSTLRELELRGNKLGESGMKLTAALKHPNCKLEKLGLEGCDLTGNCCEDLASALCTNQSTLRELQLRKNNLGESGMKLTAALKHPNCKLEKLGLEWCDLRGDCCEDLASALCTNQSTLRELQLGWNNLGESGIKLLTAAVKHPNCKLEKLWLGRCDLTGDCCEHLASALCTNQSTLRELELRWNKLGELGMKLTAALKHPNCKLEKLGLELCDLTGDCCEDLASALCTNQSTLRELQLRGNKLGESGMKLTAALKHPNCKLEKLGLKQCGLTGDCCEDLASALCTNQSTLRELQLGWNKLGESGMKLTAALKHPNCKLEKLG</sequence>
<organism evidence="9 10">
    <name type="scientific">Acipenser ruthenus</name>
    <name type="common">Sterlet sturgeon</name>
    <dbReference type="NCBI Taxonomy" id="7906"/>
    <lineage>
        <taxon>Eukaryota</taxon>
        <taxon>Metazoa</taxon>
        <taxon>Chordata</taxon>
        <taxon>Craniata</taxon>
        <taxon>Vertebrata</taxon>
        <taxon>Euteleostomi</taxon>
        <taxon>Actinopterygii</taxon>
        <taxon>Chondrostei</taxon>
        <taxon>Acipenseriformes</taxon>
        <taxon>Acipenseridae</taxon>
        <taxon>Acipenser</taxon>
    </lineage>
</organism>
<dbReference type="CDD" id="cd08321">
    <property type="entry name" value="Pyrin_ASC-like"/>
    <property type="match status" value="1"/>
</dbReference>
<dbReference type="Pfam" id="PF13516">
    <property type="entry name" value="LRR_6"/>
    <property type="match status" value="10"/>
</dbReference>
<dbReference type="EMBL" id="SCEB01000475">
    <property type="protein sequence ID" value="RXM99066.1"/>
    <property type="molecule type" value="Genomic_DNA"/>
</dbReference>
<evidence type="ECO:0000313" key="10">
    <source>
        <dbReference type="Proteomes" id="UP000289886"/>
    </source>
</evidence>
<dbReference type="InterPro" id="IPR029495">
    <property type="entry name" value="NACHT-assoc"/>
</dbReference>
<dbReference type="Pfam" id="PF05729">
    <property type="entry name" value="NACHT"/>
    <property type="match status" value="1"/>
</dbReference>
<keyword evidence="6" id="KW-0067">ATP-binding</keyword>
<dbReference type="SUPFAM" id="SSF47986">
    <property type="entry name" value="DEATH domain"/>
    <property type="match status" value="1"/>
</dbReference>
<dbReference type="Pfam" id="PF02758">
    <property type="entry name" value="PYRIN"/>
    <property type="match status" value="1"/>
</dbReference>
<dbReference type="Pfam" id="PF17776">
    <property type="entry name" value="NLRC4_HD2"/>
    <property type="match status" value="1"/>
</dbReference>
<dbReference type="InterPro" id="IPR041075">
    <property type="entry name" value="NOD1/2_WH"/>
</dbReference>
<dbReference type="InterPro" id="IPR027417">
    <property type="entry name" value="P-loop_NTPase"/>
</dbReference>
<dbReference type="SMART" id="SM01288">
    <property type="entry name" value="FISNA"/>
    <property type="match status" value="1"/>
</dbReference>
<dbReference type="FunFam" id="3.40.50.300:FF:000210">
    <property type="entry name" value="Si:dkey-16p6.1"/>
    <property type="match status" value="1"/>
</dbReference>
<dbReference type="InterPro" id="IPR004020">
    <property type="entry name" value="DAPIN"/>
</dbReference>
<dbReference type="SMART" id="SM01289">
    <property type="entry name" value="PYRIN"/>
    <property type="match status" value="1"/>
</dbReference>
<comment type="subcellular location">
    <subcellularLocation>
        <location evidence="1">Cytoplasm</location>
    </subcellularLocation>
</comment>
<dbReference type="PROSITE" id="PS50837">
    <property type="entry name" value="NACHT"/>
    <property type="match status" value="1"/>
</dbReference>
<dbReference type="InterPro" id="IPR032675">
    <property type="entry name" value="LRR_dom_sf"/>
</dbReference>
<dbReference type="Proteomes" id="UP000289886">
    <property type="component" value="Unassembled WGS sequence"/>
</dbReference>
<evidence type="ECO:0000256" key="2">
    <source>
        <dbReference type="ARBA" id="ARBA00022490"/>
    </source>
</evidence>
<keyword evidence="10" id="KW-1185">Reference proteome</keyword>
<dbReference type="InterPro" id="IPR051261">
    <property type="entry name" value="NLR"/>
</dbReference>
<dbReference type="Pfam" id="PF14484">
    <property type="entry name" value="FISNA"/>
    <property type="match status" value="1"/>
</dbReference>
<dbReference type="Pfam" id="PF17779">
    <property type="entry name" value="WHD_NOD2"/>
    <property type="match status" value="1"/>
</dbReference>
<protein>
    <submittedName>
        <fullName evidence="9">NACHT, LRR and PYD domains-containing protein 12</fullName>
    </submittedName>
</protein>
<keyword evidence="5" id="KW-0547">Nucleotide-binding</keyword>
<keyword evidence="4" id="KW-0677">Repeat</keyword>
<name>A0A662YSK9_ACIRT</name>
<dbReference type="SUPFAM" id="SSF52047">
    <property type="entry name" value="RNI-like"/>
    <property type="match status" value="2"/>
</dbReference>
<evidence type="ECO:0000259" key="7">
    <source>
        <dbReference type="PROSITE" id="PS50824"/>
    </source>
</evidence>
<accession>A0A662YSK9</accession>
<reference evidence="9 10" key="1">
    <citation type="submission" date="2019-01" db="EMBL/GenBank/DDBJ databases">
        <title>Draft Genome and Complete Hox-Cluster Characterization of the Sterlet Sturgeon (Acipenser ruthenus).</title>
        <authorList>
            <person name="Wei Q."/>
        </authorList>
    </citation>
    <scope>NUCLEOTIDE SEQUENCE [LARGE SCALE GENOMIC DNA]</scope>
    <source>
        <strain evidence="9">WHYD16114868_AA</strain>
        <tissue evidence="9">Blood</tissue>
    </source>
</reference>
<evidence type="ECO:0000313" key="9">
    <source>
        <dbReference type="EMBL" id="RXM99066.1"/>
    </source>
</evidence>
<dbReference type="SMART" id="SM00368">
    <property type="entry name" value="LRR_RI"/>
    <property type="match status" value="19"/>
</dbReference>
<feature type="domain" description="Pyrin" evidence="7">
    <location>
        <begin position="1"/>
        <end position="92"/>
    </location>
</feature>
<dbReference type="InterPro" id="IPR011029">
    <property type="entry name" value="DEATH-like_dom_sf"/>
</dbReference>
<dbReference type="Gene3D" id="3.40.50.300">
    <property type="entry name" value="P-loop containing nucleotide triphosphate hydrolases"/>
    <property type="match status" value="1"/>
</dbReference>
<comment type="caution">
    <text evidence="9">The sequence shown here is derived from an EMBL/GenBank/DDBJ whole genome shotgun (WGS) entry which is preliminary data.</text>
</comment>